<gene>
    <name evidence="1" type="ORF">K4L44_01745</name>
</gene>
<evidence type="ECO:0000313" key="2">
    <source>
        <dbReference type="Proteomes" id="UP000826212"/>
    </source>
</evidence>
<keyword evidence="2" id="KW-1185">Reference proteome</keyword>
<accession>A0AC61NGE7</accession>
<proteinExistence type="predicted"/>
<name>A0AC61NGE7_9BACT</name>
<dbReference type="EMBL" id="CP081303">
    <property type="protein sequence ID" value="QZE14618.1"/>
    <property type="molecule type" value="Genomic_DNA"/>
</dbReference>
<organism evidence="1 2">
    <name type="scientific">Halosquirtibacter laminarini</name>
    <dbReference type="NCBI Taxonomy" id="3374600"/>
    <lineage>
        <taxon>Bacteria</taxon>
        <taxon>Pseudomonadati</taxon>
        <taxon>Bacteroidota</taxon>
        <taxon>Bacteroidia</taxon>
        <taxon>Marinilabiliales</taxon>
        <taxon>Prolixibacteraceae</taxon>
        <taxon>Halosquirtibacter</taxon>
    </lineage>
</organism>
<protein>
    <submittedName>
        <fullName evidence="1">Sigma-70 family RNA polymerase sigma factor</fullName>
    </submittedName>
</protein>
<sequence length="166" mass="19764">MDSNEDFIIKYFNQYYDRLCLYSESIVGDIDVAKDIVQELFIYLVEKDKTDRELSSSFFFTSVKHRCISYLRHKKCKERYIEIQIESSSSIFDLEPFQYDELKREFDLCFDLLPERSKEVFTLGKLERVPQKEIEQLLGIKVATIKSHMSKALSILRNCFHKKGIF</sequence>
<evidence type="ECO:0000313" key="1">
    <source>
        <dbReference type="EMBL" id="QZE14618.1"/>
    </source>
</evidence>
<dbReference type="Proteomes" id="UP000826212">
    <property type="component" value="Chromosome"/>
</dbReference>
<reference evidence="1" key="1">
    <citation type="submission" date="2021-08" db="EMBL/GenBank/DDBJ databases">
        <title>Novel anaerobic bacterium isolated from sea squirt in East Sea, Republic of Korea.</title>
        <authorList>
            <person name="Nguyen T.H."/>
            <person name="Li Z."/>
            <person name="Lee Y.-J."/>
            <person name="Ko J."/>
            <person name="Kim S.-G."/>
        </authorList>
    </citation>
    <scope>NUCLEOTIDE SEQUENCE</scope>
    <source>
        <strain evidence="1">KCTC 25031</strain>
    </source>
</reference>